<feature type="non-terminal residue" evidence="2">
    <location>
        <position position="1"/>
    </location>
</feature>
<dbReference type="OMA" id="SIWEVIC"/>
<evidence type="ECO:0000313" key="3">
    <source>
        <dbReference type="Proteomes" id="UP000824469"/>
    </source>
</evidence>
<dbReference type="Gene3D" id="1.20.1280.50">
    <property type="match status" value="1"/>
</dbReference>
<dbReference type="PANTHER" id="PTHR47750">
    <property type="entry name" value="F-BOX PROTEIN SNE"/>
    <property type="match status" value="1"/>
</dbReference>
<gene>
    <name evidence="2" type="ORF">KI387_018445</name>
</gene>
<comment type="caution">
    <text evidence="2">The sequence shown here is derived from an EMBL/GenBank/DDBJ whole genome shotgun (WGS) entry which is preliminary data.</text>
</comment>
<keyword evidence="3" id="KW-1185">Reference proteome</keyword>
<protein>
    <recommendedName>
        <fullName evidence="1">F-box domain-containing protein</fullName>
    </recommendedName>
</protein>
<dbReference type="InterPro" id="IPR001810">
    <property type="entry name" value="F-box_dom"/>
</dbReference>
<name>A0AA38GIS3_TAXCH</name>
<sequence>DVGDNMDAMHEVFKHLDAQSLAVASCANRRWHHAAMDDSIWEVICIQRSWPVSLGRLRSV</sequence>
<accession>A0AA38GIS3</accession>
<dbReference type="GO" id="GO:0019005">
    <property type="term" value="C:SCF ubiquitin ligase complex"/>
    <property type="evidence" value="ECO:0007669"/>
    <property type="project" value="InterPro"/>
</dbReference>
<feature type="non-terminal residue" evidence="2">
    <location>
        <position position="60"/>
    </location>
</feature>
<organism evidence="2 3">
    <name type="scientific">Taxus chinensis</name>
    <name type="common">Chinese yew</name>
    <name type="synonym">Taxus wallichiana var. chinensis</name>
    <dbReference type="NCBI Taxonomy" id="29808"/>
    <lineage>
        <taxon>Eukaryota</taxon>
        <taxon>Viridiplantae</taxon>
        <taxon>Streptophyta</taxon>
        <taxon>Embryophyta</taxon>
        <taxon>Tracheophyta</taxon>
        <taxon>Spermatophyta</taxon>
        <taxon>Pinopsida</taxon>
        <taxon>Pinidae</taxon>
        <taxon>Conifers II</taxon>
        <taxon>Cupressales</taxon>
        <taxon>Taxaceae</taxon>
        <taxon>Taxus</taxon>
    </lineage>
</organism>
<dbReference type="GO" id="GO:0009937">
    <property type="term" value="P:regulation of gibberellic acid mediated signaling pathway"/>
    <property type="evidence" value="ECO:0007669"/>
    <property type="project" value="InterPro"/>
</dbReference>
<feature type="domain" description="F-box" evidence="1">
    <location>
        <begin position="9"/>
        <end position="47"/>
    </location>
</feature>
<reference evidence="2 3" key="1">
    <citation type="journal article" date="2021" name="Nat. Plants">
        <title>The Taxus genome provides insights into paclitaxel biosynthesis.</title>
        <authorList>
            <person name="Xiong X."/>
            <person name="Gou J."/>
            <person name="Liao Q."/>
            <person name="Li Y."/>
            <person name="Zhou Q."/>
            <person name="Bi G."/>
            <person name="Li C."/>
            <person name="Du R."/>
            <person name="Wang X."/>
            <person name="Sun T."/>
            <person name="Guo L."/>
            <person name="Liang H."/>
            <person name="Lu P."/>
            <person name="Wu Y."/>
            <person name="Zhang Z."/>
            <person name="Ro D.K."/>
            <person name="Shang Y."/>
            <person name="Huang S."/>
            <person name="Yan J."/>
        </authorList>
    </citation>
    <scope>NUCLEOTIDE SEQUENCE [LARGE SCALE GENOMIC DNA]</scope>
    <source>
        <strain evidence="2">Ta-2019</strain>
    </source>
</reference>
<dbReference type="Proteomes" id="UP000824469">
    <property type="component" value="Unassembled WGS sequence"/>
</dbReference>
<dbReference type="PANTHER" id="PTHR47750:SF1">
    <property type="entry name" value="F-BOX PROTEIN SNE"/>
    <property type="match status" value="1"/>
</dbReference>
<proteinExistence type="predicted"/>
<dbReference type="EMBL" id="JAHRHJ020000003">
    <property type="protein sequence ID" value="KAH9323806.1"/>
    <property type="molecule type" value="Genomic_DNA"/>
</dbReference>
<dbReference type="Pfam" id="PF12937">
    <property type="entry name" value="F-box-like"/>
    <property type="match status" value="1"/>
</dbReference>
<evidence type="ECO:0000259" key="1">
    <source>
        <dbReference type="Pfam" id="PF12937"/>
    </source>
</evidence>
<dbReference type="InterPro" id="IPR044184">
    <property type="entry name" value="SNE/GID2"/>
</dbReference>
<dbReference type="AlphaFoldDB" id="A0AA38GIS3"/>
<dbReference type="SUPFAM" id="SSF81383">
    <property type="entry name" value="F-box domain"/>
    <property type="match status" value="1"/>
</dbReference>
<dbReference type="InterPro" id="IPR036047">
    <property type="entry name" value="F-box-like_dom_sf"/>
</dbReference>
<evidence type="ECO:0000313" key="2">
    <source>
        <dbReference type="EMBL" id="KAH9323806.1"/>
    </source>
</evidence>